<evidence type="ECO:0000313" key="3">
    <source>
        <dbReference type="Proteomes" id="UP000234882"/>
    </source>
</evidence>
<dbReference type="OrthoDB" id="7595282at2"/>
<evidence type="ECO:0000313" key="2">
    <source>
        <dbReference type="EMBL" id="AUM73677.1"/>
    </source>
</evidence>
<evidence type="ECO:0000259" key="1">
    <source>
        <dbReference type="Pfam" id="PF06527"/>
    </source>
</evidence>
<keyword evidence="3" id="KW-1185">Reference proteome</keyword>
<protein>
    <recommendedName>
        <fullName evidence="1">TniQ domain-containing protein</fullName>
    </recommendedName>
</protein>
<dbReference type="Pfam" id="PF06527">
    <property type="entry name" value="TniQ"/>
    <property type="match status" value="1"/>
</dbReference>
<dbReference type="Proteomes" id="UP000234882">
    <property type="component" value="Chromosome"/>
</dbReference>
<dbReference type="InterPro" id="IPR009492">
    <property type="entry name" value="TniQ"/>
</dbReference>
<name>A0A2K9MDF5_9RHOB</name>
<dbReference type="AlphaFoldDB" id="A0A2K9MDF5"/>
<proteinExistence type="predicted"/>
<dbReference type="KEGG" id="paru:CYR75_04720"/>
<accession>A0A2K9MDF5</accession>
<reference evidence="3" key="1">
    <citation type="submission" date="2017-12" db="EMBL/GenBank/DDBJ databases">
        <title>Genomic analysis of Paracoccus sp. CBA4604.</title>
        <authorList>
            <person name="Roh S.W."/>
            <person name="Kim J.Y."/>
            <person name="Kim J.S."/>
        </authorList>
    </citation>
    <scope>NUCLEOTIDE SEQUENCE [LARGE SCALE GENOMIC DNA]</scope>
    <source>
        <strain evidence="3">CBA4604</strain>
    </source>
</reference>
<gene>
    <name evidence="2" type="ORF">CYR75_04720</name>
</gene>
<sequence length="614" mass="67014">MPQMRPVPRETLPSFLSRLAASRGVDTPEFAHDLGGAFKRFLRGDPEVVNSLANWAGLRDRDVKEMLSWTGMPIGKVRLQFRGEPVGSRALLNPVVEGCPTCLREDAQGNLSEPLTRMALRGDWQMREVSVCRRHRKLLVPLWTETRPVQRFDAQGQLSRILDRIMAGDMDGDSVELSRFDDWLDDRLSSTTDPTWLAAQATAASASFCRLFGQGLLPHAGSDASIRHRHEAAAAGFSIVEHGPEAIVAHLVASSTGAATVSDPVRQAHGKLIFALESHLLDEPSFDVFRDILREAVLEIWPVAAGEKVLGAVLNGRRLHSVSSAAAEAGIDPVRLRPMLIEAGALTADDPRPDSRAVFDAKGYAQLLANIPSLVTTKAMCALLGTTRVELDALKKAGVLSPRTALAGARRKWLPDDGLSLLEELRKCAVDVSTPVDARDWIAIQSAQARSGVRVADIINGIRSGDIEVRHVQPSAGYHGYQVSAAAISSYGDRIQARESLSGELSLAEFGRSVGIREMERLMALIEAGEIPARHVIHPTTRRPQWRVTKSAVETFRRRFLTPSIVQNEFALSINAARAILRAGSIAPYEPKGRKLGDLYLRDDALPLISRASS</sequence>
<feature type="domain" description="TniQ" evidence="1">
    <location>
        <begin position="4"/>
        <end position="139"/>
    </location>
</feature>
<dbReference type="EMBL" id="CP025583">
    <property type="protein sequence ID" value="AUM73677.1"/>
    <property type="molecule type" value="Genomic_DNA"/>
</dbReference>
<organism evidence="2 3">
    <name type="scientific">Paracoccus jeotgali</name>
    <dbReference type="NCBI Taxonomy" id="2065379"/>
    <lineage>
        <taxon>Bacteria</taxon>
        <taxon>Pseudomonadati</taxon>
        <taxon>Pseudomonadota</taxon>
        <taxon>Alphaproteobacteria</taxon>
        <taxon>Rhodobacterales</taxon>
        <taxon>Paracoccaceae</taxon>
        <taxon>Paracoccus</taxon>
    </lineage>
</organism>